<feature type="compositionally biased region" description="Polar residues" evidence="1">
    <location>
        <begin position="60"/>
        <end position="71"/>
    </location>
</feature>
<evidence type="ECO:0000313" key="2">
    <source>
        <dbReference type="EMBL" id="EIM80240.1"/>
    </source>
</evidence>
<dbReference type="GeneID" id="18795846"/>
<dbReference type="KEGG" id="shs:STEHIDRAFT_116079"/>
<accession>R7RZ90</accession>
<evidence type="ECO:0000313" key="3">
    <source>
        <dbReference type="Proteomes" id="UP000053927"/>
    </source>
</evidence>
<reference evidence="3" key="1">
    <citation type="journal article" date="2012" name="Science">
        <title>The Paleozoic origin of enzymatic lignin decomposition reconstructed from 31 fungal genomes.</title>
        <authorList>
            <person name="Floudas D."/>
            <person name="Binder M."/>
            <person name="Riley R."/>
            <person name="Barry K."/>
            <person name="Blanchette R.A."/>
            <person name="Henrissat B."/>
            <person name="Martinez A.T."/>
            <person name="Otillar R."/>
            <person name="Spatafora J.W."/>
            <person name="Yadav J.S."/>
            <person name="Aerts A."/>
            <person name="Benoit I."/>
            <person name="Boyd A."/>
            <person name="Carlson A."/>
            <person name="Copeland A."/>
            <person name="Coutinho P.M."/>
            <person name="de Vries R.P."/>
            <person name="Ferreira P."/>
            <person name="Findley K."/>
            <person name="Foster B."/>
            <person name="Gaskell J."/>
            <person name="Glotzer D."/>
            <person name="Gorecki P."/>
            <person name="Heitman J."/>
            <person name="Hesse C."/>
            <person name="Hori C."/>
            <person name="Igarashi K."/>
            <person name="Jurgens J.A."/>
            <person name="Kallen N."/>
            <person name="Kersten P."/>
            <person name="Kohler A."/>
            <person name="Kuees U."/>
            <person name="Kumar T.K.A."/>
            <person name="Kuo A."/>
            <person name="LaButti K."/>
            <person name="Larrondo L.F."/>
            <person name="Lindquist E."/>
            <person name="Ling A."/>
            <person name="Lombard V."/>
            <person name="Lucas S."/>
            <person name="Lundell T."/>
            <person name="Martin R."/>
            <person name="McLaughlin D.J."/>
            <person name="Morgenstern I."/>
            <person name="Morin E."/>
            <person name="Murat C."/>
            <person name="Nagy L.G."/>
            <person name="Nolan M."/>
            <person name="Ohm R.A."/>
            <person name="Patyshakuliyeva A."/>
            <person name="Rokas A."/>
            <person name="Ruiz-Duenas F.J."/>
            <person name="Sabat G."/>
            <person name="Salamov A."/>
            <person name="Samejima M."/>
            <person name="Schmutz J."/>
            <person name="Slot J.C."/>
            <person name="St John F."/>
            <person name="Stenlid J."/>
            <person name="Sun H."/>
            <person name="Sun S."/>
            <person name="Syed K."/>
            <person name="Tsang A."/>
            <person name="Wiebenga A."/>
            <person name="Young D."/>
            <person name="Pisabarro A."/>
            <person name="Eastwood D.C."/>
            <person name="Martin F."/>
            <person name="Cullen D."/>
            <person name="Grigoriev I.V."/>
            <person name="Hibbett D.S."/>
        </authorList>
    </citation>
    <scope>NUCLEOTIDE SEQUENCE [LARGE SCALE GENOMIC DNA]</scope>
    <source>
        <strain evidence="3">FP-91666</strain>
    </source>
</reference>
<proteinExistence type="predicted"/>
<dbReference type="EMBL" id="JH687399">
    <property type="protein sequence ID" value="EIM80240.1"/>
    <property type="molecule type" value="Genomic_DNA"/>
</dbReference>
<sequence>MAAPSQWLVQRLNNMKYGYIRYEASFYGPVNSFLNKLYDSDQNFLVKAQPRLRSLETAPNARTSIDSNDQPVQRRDDDPIPDFVVVKGTEDLHADVPFLIIEVKNQHVSFGAGASQTDRYDGWARDYLNQAYNKDPVVPKPPRFLYMMQIFGSTAWISTITKDVHSIDGQGFFVDLTLMVSHKLVQNGFKGRVVVGVYK</sequence>
<name>R7RZ90_STEHR</name>
<feature type="region of interest" description="Disordered" evidence="1">
    <location>
        <begin position="57"/>
        <end position="78"/>
    </location>
</feature>
<organism evidence="2 3">
    <name type="scientific">Stereum hirsutum (strain FP-91666)</name>
    <name type="common">White-rot fungus</name>
    <dbReference type="NCBI Taxonomy" id="721885"/>
    <lineage>
        <taxon>Eukaryota</taxon>
        <taxon>Fungi</taxon>
        <taxon>Dikarya</taxon>
        <taxon>Basidiomycota</taxon>
        <taxon>Agaricomycotina</taxon>
        <taxon>Agaricomycetes</taxon>
        <taxon>Russulales</taxon>
        <taxon>Stereaceae</taxon>
        <taxon>Stereum</taxon>
    </lineage>
</organism>
<dbReference type="Proteomes" id="UP000053927">
    <property type="component" value="Unassembled WGS sequence"/>
</dbReference>
<gene>
    <name evidence="2" type="ORF">STEHIDRAFT_116079</name>
</gene>
<evidence type="ECO:0000256" key="1">
    <source>
        <dbReference type="SAM" id="MobiDB-lite"/>
    </source>
</evidence>
<dbReference type="AlphaFoldDB" id="R7RZ90"/>
<dbReference type="OrthoDB" id="3250473at2759"/>
<dbReference type="RefSeq" id="XP_007310837.1">
    <property type="nucleotide sequence ID" value="XM_007310775.1"/>
</dbReference>
<keyword evidence="3" id="KW-1185">Reference proteome</keyword>
<protein>
    <submittedName>
        <fullName evidence="2">Uncharacterized protein</fullName>
    </submittedName>
</protein>